<dbReference type="Proteomes" id="UP000605846">
    <property type="component" value="Unassembled WGS sequence"/>
</dbReference>
<evidence type="ECO:0000256" key="3">
    <source>
        <dbReference type="SAM" id="SignalP"/>
    </source>
</evidence>
<sequence length="199" mass="19934">MKLTGTAIVSAVLLSVVSAQKPIVSMTSPLANTKYKACSDAILSWINPQERSISEIVLAYGPAEALQPVMTIAQNVPASDGHYTWKIPCDIKNGDKYAFKLGTSPKLAFAGPFTIEGGVGGNLPSGGSSGSPPTNNNGGSSSGTSTGSEGTSGGSSSSSSSDSQTNQTSASTHTSSASRSMTGSLALAGAMVLVATQIV</sequence>
<keyword evidence="1 3" id="KW-0732">Signal</keyword>
<comment type="caution">
    <text evidence="5">The sequence shown here is derived from an EMBL/GenBank/DDBJ whole genome shotgun (WGS) entry which is preliminary data.</text>
</comment>
<dbReference type="EMBL" id="JABAYA010000179">
    <property type="protein sequence ID" value="KAF7722746.1"/>
    <property type="molecule type" value="Genomic_DNA"/>
</dbReference>
<keyword evidence="6" id="KW-1185">Reference proteome</keyword>
<gene>
    <name evidence="5" type="ORF">EC973_002730</name>
</gene>
<evidence type="ECO:0000259" key="4">
    <source>
        <dbReference type="Pfam" id="PF10342"/>
    </source>
</evidence>
<protein>
    <recommendedName>
        <fullName evidence="4">Yeast cell wall synthesis Kre9/Knh1-like N-terminal domain-containing protein</fullName>
    </recommendedName>
</protein>
<feature type="region of interest" description="Disordered" evidence="2">
    <location>
        <begin position="120"/>
        <end position="179"/>
    </location>
</feature>
<evidence type="ECO:0000313" key="6">
    <source>
        <dbReference type="Proteomes" id="UP000605846"/>
    </source>
</evidence>
<proteinExistence type="predicted"/>
<dbReference type="InterPro" id="IPR018466">
    <property type="entry name" value="Kre9/Knh1-like_N"/>
</dbReference>
<feature type="signal peptide" evidence="3">
    <location>
        <begin position="1"/>
        <end position="19"/>
    </location>
</feature>
<dbReference type="PANTHER" id="PTHR40633">
    <property type="entry name" value="MATRIX PROTEIN, PUTATIVE (AFU_ORTHOLOGUE AFUA_8G05410)-RELATED"/>
    <property type="match status" value="1"/>
</dbReference>
<dbReference type="PANTHER" id="PTHR40633:SF1">
    <property type="entry name" value="GPI ANCHORED SERINE-THREONINE RICH PROTEIN (AFU_ORTHOLOGUE AFUA_1G03630)"/>
    <property type="match status" value="1"/>
</dbReference>
<name>A0A8H7BHY0_9FUNG</name>
<evidence type="ECO:0000313" key="5">
    <source>
        <dbReference type="EMBL" id="KAF7722746.1"/>
    </source>
</evidence>
<organism evidence="5 6">
    <name type="scientific">Apophysomyces ossiformis</name>
    <dbReference type="NCBI Taxonomy" id="679940"/>
    <lineage>
        <taxon>Eukaryota</taxon>
        <taxon>Fungi</taxon>
        <taxon>Fungi incertae sedis</taxon>
        <taxon>Mucoromycota</taxon>
        <taxon>Mucoromycotina</taxon>
        <taxon>Mucoromycetes</taxon>
        <taxon>Mucorales</taxon>
        <taxon>Mucorineae</taxon>
        <taxon>Mucoraceae</taxon>
        <taxon>Apophysomyces</taxon>
    </lineage>
</organism>
<feature type="compositionally biased region" description="Low complexity" evidence="2">
    <location>
        <begin position="130"/>
        <end position="179"/>
    </location>
</feature>
<dbReference type="OrthoDB" id="2260257at2759"/>
<dbReference type="Pfam" id="PF10342">
    <property type="entry name" value="Kre9_KNH"/>
    <property type="match status" value="1"/>
</dbReference>
<reference evidence="5" key="1">
    <citation type="submission" date="2020-01" db="EMBL/GenBank/DDBJ databases">
        <title>Genome Sequencing of Three Apophysomyces-Like Fungal Strains Confirms a Novel Fungal Genus in the Mucoromycota with divergent Burkholderia-like Endosymbiotic Bacteria.</title>
        <authorList>
            <person name="Stajich J.E."/>
            <person name="Macias A.M."/>
            <person name="Carter-House D."/>
            <person name="Lovett B."/>
            <person name="Kasson L.R."/>
            <person name="Berry K."/>
            <person name="Grigoriev I."/>
            <person name="Chang Y."/>
            <person name="Spatafora J."/>
            <person name="Kasson M.T."/>
        </authorList>
    </citation>
    <scope>NUCLEOTIDE SEQUENCE</scope>
    <source>
        <strain evidence="5">NRRL A-21654</strain>
    </source>
</reference>
<feature type="compositionally biased region" description="Gly residues" evidence="2">
    <location>
        <begin position="120"/>
        <end position="129"/>
    </location>
</feature>
<evidence type="ECO:0000256" key="2">
    <source>
        <dbReference type="SAM" id="MobiDB-lite"/>
    </source>
</evidence>
<accession>A0A8H7BHY0</accession>
<evidence type="ECO:0000256" key="1">
    <source>
        <dbReference type="ARBA" id="ARBA00022729"/>
    </source>
</evidence>
<dbReference type="InterPro" id="IPR052982">
    <property type="entry name" value="SRP1/TIP1-like"/>
</dbReference>
<feature type="chain" id="PRO_5034409418" description="Yeast cell wall synthesis Kre9/Knh1-like N-terminal domain-containing protein" evidence="3">
    <location>
        <begin position="20"/>
        <end position="199"/>
    </location>
</feature>
<feature type="domain" description="Yeast cell wall synthesis Kre9/Knh1-like N-terminal" evidence="4">
    <location>
        <begin position="28"/>
        <end position="115"/>
    </location>
</feature>
<dbReference type="AlphaFoldDB" id="A0A8H7BHY0"/>